<organism evidence="1 2">
    <name type="scientific">Phaeobacter porticola</name>
    <dbReference type="NCBI Taxonomy" id="1844006"/>
    <lineage>
        <taxon>Bacteria</taxon>
        <taxon>Pseudomonadati</taxon>
        <taxon>Pseudomonadota</taxon>
        <taxon>Alphaproteobacteria</taxon>
        <taxon>Rhodobacterales</taxon>
        <taxon>Roseobacteraceae</taxon>
        <taxon>Phaeobacter</taxon>
    </lineage>
</organism>
<reference evidence="2" key="1">
    <citation type="submission" date="2016-07" db="EMBL/GenBank/DDBJ databases">
        <title>Phaeobacter portensis sp. nov., a tropodithietic acid producing bacterium isolated from a German harbor.</title>
        <authorList>
            <person name="Freese H.M."/>
            <person name="Bunk B."/>
            <person name="Breider S."/>
            <person name="Brinkhoff T."/>
        </authorList>
    </citation>
    <scope>NUCLEOTIDE SEQUENCE [LARGE SCALE GENOMIC DNA]</scope>
    <source>
        <strain evidence="2">P97</strain>
        <plasmid evidence="2">pp97_c</plasmid>
    </source>
</reference>
<gene>
    <name evidence="1" type="ORF">PhaeoP97_03945</name>
</gene>
<dbReference type="Pfam" id="PF14335">
    <property type="entry name" value="DUF4391"/>
    <property type="match status" value="1"/>
</dbReference>
<evidence type="ECO:0000313" key="2">
    <source>
        <dbReference type="Proteomes" id="UP000183859"/>
    </source>
</evidence>
<protein>
    <recommendedName>
        <fullName evidence="3">Methyl-accepting chemotaxis protein</fullName>
    </recommendedName>
</protein>
<dbReference type="AlphaFoldDB" id="A0A1L3IB06"/>
<name>A0A1L3IB06_9RHOB</name>
<proteinExistence type="predicted"/>
<dbReference type="Proteomes" id="UP000183859">
    <property type="component" value="Plasmid pP97_c"/>
</dbReference>
<dbReference type="RefSeq" id="WP_072506887.1">
    <property type="nucleotide sequence ID" value="NZ_CP016367.1"/>
</dbReference>
<dbReference type="InterPro" id="IPR025503">
    <property type="entry name" value="DUF4391"/>
</dbReference>
<keyword evidence="2" id="KW-1185">Reference proteome</keyword>
<accession>A0A1L3IB06</accession>
<dbReference type="KEGG" id="php:PhaeoP97_03945"/>
<dbReference type="OrthoDB" id="9805811at2"/>
<dbReference type="EMBL" id="CP016367">
    <property type="protein sequence ID" value="APG49295.1"/>
    <property type="molecule type" value="Genomic_DNA"/>
</dbReference>
<geneLocation type="plasmid" evidence="2">
    <name>pp97_c</name>
</geneLocation>
<sequence length="229" mass="25428">MTLYQYPPQTALKRVIPKTRIYDGAAASTALRERFVREVDQITWAHKLAPETLNLPATPAVPEIQVFRITLKGDALHDDILRAMDRAIPFPLLFELVAGDRIQPAAAYKRPSEAERGKWVLSDPLRGEWTAHDAPRAPLPVAVNLGVLYERMLSALMPVAPVPGEDVESRLARLTAIRAKEREIAQLQSKLKRESQFNIKVTLHGQLAEAQAAIDHMKDPGKTGGGNHE</sequence>
<keyword evidence="1" id="KW-0614">Plasmid</keyword>
<evidence type="ECO:0008006" key="3">
    <source>
        <dbReference type="Google" id="ProtNLM"/>
    </source>
</evidence>
<evidence type="ECO:0000313" key="1">
    <source>
        <dbReference type="EMBL" id="APG49295.1"/>
    </source>
</evidence>